<dbReference type="PANTHER" id="PTHR40588">
    <property type="entry name" value="MRNA INTERFERASE TOXIN YAFQ"/>
    <property type="match status" value="1"/>
</dbReference>
<keyword evidence="4" id="KW-1185">Reference proteome</keyword>
<organism evidence="3 4">
    <name type="scientific">Nitratifractor salsuginis (strain DSM 16511 / JCM 12458 / E9I37-1)</name>
    <dbReference type="NCBI Taxonomy" id="749222"/>
    <lineage>
        <taxon>Bacteria</taxon>
        <taxon>Pseudomonadati</taxon>
        <taxon>Campylobacterota</taxon>
        <taxon>Epsilonproteobacteria</taxon>
        <taxon>Campylobacterales</taxon>
        <taxon>Sulfurovaceae</taxon>
        <taxon>Nitratifractor</taxon>
    </lineage>
</organism>
<keyword evidence="1" id="KW-1277">Toxin-antitoxin system</keyword>
<dbReference type="PIRSF" id="PIRSF006156">
    <property type="entry name" value="YafQ"/>
    <property type="match status" value="1"/>
</dbReference>
<dbReference type="InterPro" id="IPR004386">
    <property type="entry name" value="Toxin_YafQ-like"/>
</dbReference>
<evidence type="ECO:0000256" key="2">
    <source>
        <dbReference type="PIRSR" id="PIRSR006156-1"/>
    </source>
</evidence>
<dbReference type="InterPro" id="IPR007712">
    <property type="entry name" value="RelE/ParE_toxin"/>
</dbReference>
<dbReference type="KEGG" id="nsa:Nitsa_1832"/>
<accession>E6X208</accession>
<reference evidence="4" key="2">
    <citation type="submission" date="2011-01" db="EMBL/GenBank/DDBJ databases">
        <title>The complete genome of Nitratifractor salsuginis DSM 16511.</title>
        <authorList>
            <consortium name="US DOE Joint Genome Institute (JGI-PGF)"/>
            <person name="Lucas S."/>
            <person name="Copeland A."/>
            <person name="Lapidus A."/>
            <person name="Bruce D."/>
            <person name="Goodwin L."/>
            <person name="Pitluck S."/>
            <person name="Kyrpides N."/>
            <person name="Mavromatis K."/>
            <person name="Ivanova N."/>
            <person name="Mikhailova N."/>
            <person name="Zeytun A."/>
            <person name="Detter J.C."/>
            <person name="Tapia R."/>
            <person name="Han C."/>
            <person name="Land M."/>
            <person name="Hauser L."/>
            <person name="Markowitz V."/>
            <person name="Cheng J.-F."/>
            <person name="Hugenholtz P."/>
            <person name="Woyke T."/>
            <person name="Wu D."/>
            <person name="Tindall B."/>
            <person name="Schuetze A."/>
            <person name="Brambilla E."/>
            <person name="Klenk H.-P."/>
            <person name="Eisen J.A."/>
        </authorList>
    </citation>
    <scope>NUCLEOTIDE SEQUENCE [LARGE SCALE GENOMIC DNA]</scope>
    <source>
        <strain evidence="4">DSM 16511 / JCM 12458 / E9I37-1</strain>
    </source>
</reference>
<dbReference type="STRING" id="749222.Nitsa_1832"/>
<dbReference type="InterPro" id="IPR035093">
    <property type="entry name" value="RelE/ParE_toxin_dom_sf"/>
</dbReference>
<feature type="active site" description="Proton donor" evidence="2">
    <location>
        <position position="85"/>
    </location>
</feature>
<sequence length="91" mass="10450">MKLSRSRQFKKDLRNYATQMGDKHFQSLIEALSCLMEGKPLPSYCRDHPLKGRLAGYRELHIGGDLLVLYTIEDEVIYLIRLGSHAEILGM</sequence>
<dbReference type="NCBIfam" id="TIGR02385">
    <property type="entry name" value="RelE_StbE"/>
    <property type="match status" value="1"/>
</dbReference>
<dbReference type="GO" id="GO:0006415">
    <property type="term" value="P:translational termination"/>
    <property type="evidence" value="ECO:0007669"/>
    <property type="project" value="TreeGrafter"/>
</dbReference>
<dbReference type="RefSeq" id="WP_013554762.1">
    <property type="nucleotide sequence ID" value="NC_014935.1"/>
</dbReference>
<dbReference type="eggNOG" id="COG3041">
    <property type="taxonomic scope" value="Bacteria"/>
</dbReference>
<dbReference type="Proteomes" id="UP000008633">
    <property type="component" value="Chromosome"/>
</dbReference>
<dbReference type="EMBL" id="CP002452">
    <property type="protein sequence ID" value="ADV47077.1"/>
    <property type="molecule type" value="Genomic_DNA"/>
</dbReference>
<dbReference type="Gene3D" id="3.30.2310.20">
    <property type="entry name" value="RelE-like"/>
    <property type="match status" value="1"/>
</dbReference>
<dbReference type="SUPFAM" id="SSF143011">
    <property type="entry name" value="RelE-like"/>
    <property type="match status" value="1"/>
</dbReference>
<evidence type="ECO:0000313" key="4">
    <source>
        <dbReference type="Proteomes" id="UP000008633"/>
    </source>
</evidence>
<dbReference type="GO" id="GO:0004521">
    <property type="term" value="F:RNA endonuclease activity"/>
    <property type="evidence" value="ECO:0007669"/>
    <property type="project" value="TreeGrafter"/>
</dbReference>
<evidence type="ECO:0000313" key="3">
    <source>
        <dbReference type="EMBL" id="ADV47077.1"/>
    </source>
</evidence>
<dbReference type="AlphaFoldDB" id="E6X208"/>
<gene>
    <name evidence="3" type="ordered locus">Nitsa_1832</name>
</gene>
<reference evidence="3 4" key="1">
    <citation type="journal article" date="2011" name="Stand. Genomic Sci.">
        <title>Complete genome sequence of Nitratifractor salsuginis type strain (E9I37-1).</title>
        <authorList>
            <person name="Anderson I."/>
            <person name="Sikorski J."/>
            <person name="Zeytun A."/>
            <person name="Nolan M."/>
            <person name="Lapidus A."/>
            <person name="Lucas S."/>
            <person name="Hammon N."/>
            <person name="Deshpande S."/>
            <person name="Cheng J.F."/>
            <person name="Tapia R."/>
            <person name="Han C."/>
            <person name="Goodwin L."/>
            <person name="Pitluck S."/>
            <person name="Liolios K."/>
            <person name="Pagani I."/>
            <person name="Ivanova N."/>
            <person name="Huntemann M."/>
            <person name="Mavromatis K."/>
            <person name="Ovchinikova G."/>
            <person name="Pati A."/>
            <person name="Chen A."/>
            <person name="Palaniappan K."/>
            <person name="Land M."/>
            <person name="Hauser L."/>
            <person name="Brambilla E.M."/>
            <person name="Ngatchou-Djao O.D."/>
            <person name="Rohde M."/>
            <person name="Tindall B.J."/>
            <person name="Goker M."/>
            <person name="Detter J.C."/>
            <person name="Woyke T."/>
            <person name="Bristow J."/>
            <person name="Eisen J.A."/>
            <person name="Markowitz V."/>
            <person name="Hugenholtz P."/>
            <person name="Klenk H.P."/>
            <person name="Kyrpides N.C."/>
        </authorList>
    </citation>
    <scope>NUCLEOTIDE SEQUENCE [LARGE SCALE GENOMIC DNA]</scope>
    <source>
        <strain evidence="4">DSM 16511 / JCM 12458 / E9I37-1</strain>
    </source>
</reference>
<dbReference type="PANTHER" id="PTHR40588:SF1">
    <property type="entry name" value="MRNA INTERFERASE TOXIN YAFQ"/>
    <property type="match status" value="1"/>
</dbReference>
<protein>
    <submittedName>
        <fullName evidence="3">Addiction module toxin, RelE/StbE family</fullName>
    </submittedName>
</protein>
<dbReference type="GO" id="GO:0006402">
    <property type="term" value="P:mRNA catabolic process"/>
    <property type="evidence" value="ECO:0007669"/>
    <property type="project" value="TreeGrafter"/>
</dbReference>
<name>E6X208_NITSE</name>
<dbReference type="Pfam" id="PF15738">
    <property type="entry name" value="YafQ_toxin"/>
    <property type="match status" value="1"/>
</dbReference>
<proteinExistence type="predicted"/>
<dbReference type="OrthoDB" id="7030467at2"/>
<evidence type="ECO:0000256" key="1">
    <source>
        <dbReference type="ARBA" id="ARBA00022649"/>
    </source>
</evidence>
<dbReference type="HOGENOM" id="CLU_161929_4_1_7"/>